<dbReference type="EMBL" id="KZ824973">
    <property type="protein sequence ID" value="RAH67553.1"/>
    <property type="molecule type" value="Genomic_DNA"/>
</dbReference>
<organism evidence="1 2">
    <name type="scientific">Aspergillus aculeatinus CBS 121060</name>
    <dbReference type="NCBI Taxonomy" id="1448322"/>
    <lineage>
        <taxon>Eukaryota</taxon>
        <taxon>Fungi</taxon>
        <taxon>Dikarya</taxon>
        <taxon>Ascomycota</taxon>
        <taxon>Pezizomycotina</taxon>
        <taxon>Eurotiomycetes</taxon>
        <taxon>Eurotiomycetidae</taxon>
        <taxon>Eurotiales</taxon>
        <taxon>Aspergillaceae</taxon>
        <taxon>Aspergillus</taxon>
        <taxon>Aspergillus subgen. Circumdati</taxon>
    </lineage>
</organism>
<gene>
    <name evidence="1" type="ORF">BO66DRAFT_403745</name>
</gene>
<accession>A0ACD1H1X6</accession>
<protein>
    <submittedName>
        <fullName evidence="1">Uncharacterized protein</fullName>
    </submittedName>
</protein>
<evidence type="ECO:0000313" key="1">
    <source>
        <dbReference type="EMBL" id="RAH67553.1"/>
    </source>
</evidence>
<reference evidence="1" key="1">
    <citation type="submission" date="2018-02" db="EMBL/GenBank/DDBJ databases">
        <title>The genomes of Aspergillus section Nigri reveals drivers in fungal speciation.</title>
        <authorList>
            <consortium name="DOE Joint Genome Institute"/>
            <person name="Vesth T.C."/>
            <person name="Nybo J."/>
            <person name="Theobald S."/>
            <person name="Brandl J."/>
            <person name="Frisvad J.C."/>
            <person name="Nielsen K.F."/>
            <person name="Lyhne E.K."/>
            <person name="Kogle M.E."/>
            <person name="Kuo A."/>
            <person name="Riley R."/>
            <person name="Clum A."/>
            <person name="Nolan M."/>
            <person name="Lipzen A."/>
            <person name="Salamov A."/>
            <person name="Henrissat B."/>
            <person name="Wiebenga A."/>
            <person name="De vries R.P."/>
            <person name="Grigoriev I.V."/>
            <person name="Mortensen U.H."/>
            <person name="Andersen M.R."/>
            <person name="Baker S.E."/>
        </authorList>
    </citation>
    <scope>NUCLEOTIDE SEQUENCE</scope>
    <source>
        <strain evidence="1">CBS 121060</strain>
    </source>
</reference>
<dbReference type="Proteomes" id="UP000249661">
    <property type="component" value="Unassembled WGS sequence"/>
</dbReference>
<proteinExistence type="predicted"/>
<sequence>MEEDASAAIPIYRWEGRGLGVCFENVTVVGAAQGNRRVNDFGSILLKVAMVPITLVKGILLSEETRERRILQDLTGALFPGETLLVLGNPGAGCSTALKVHASHRAGYQRIDGSVRYAGLSPEDFQGEFRFEVVYNDEEDIHFPSLSVQDTMEFALRLRWPAGDPQQPHERQFTRTMTERLLAKLGMSHTRDTIVDDAFIRGVSGGERKRVSLAEVLAVNPSVASWDNPIRGLDSSSAQDFLFTLKEMSKSTGMTNIVSLYQASEMMYQTCFSKVLLLYEGRAIYFGPASQARKYFHDMGFLPLHRQSTPEFLLGVTSPNERRIDPRCSNSLSADPDSLAKTYRSSEIYRHVVDEIAHYKAHVCTSGVIEAFHAAVESTVSKHRWLKASGPSTMLKQVLVASQRHFRLLWSDKATVYTVTALTIVNALICGSAFYHAPRTSTGSFMRSCALYFPLVYFFLNSLTEVSKTVHARSILLKQFRLGFIHPASFAITQALCDIPLAFILTLIFSCCYYFLVGFNETASQFWIFVLITFAHYGSVSAMFRMLGAWSPDMSIALLAMGAAIPVVTLYAGYAPPLPTQHRWGSWLRRVAPTPYALEALLSNEFYNIQLHCTESELVPSGPGYENLAYQGCPLPDAKPGTTVSSGSVYLHTYYEYSREHLWRNFGIIIAFWFIYVVLTAVGLTLLTRETNQASGLVFKRGCASSSAPTCTITTTSTTTTPATSKESEEPRSLDVKCSRGSDKAAGVVPPTDEDHQPPFSEPKGSGEEECDVRSLLTFENLSYTVTVNNKPKRLLNNISGYVRAGQLTALMGASGAGKTTLLDILSQRKVEGQVDGTMLMDGRPIDGMFARSCGFCMQQDIHEPLTTLGPIADAIVGEAGDGKLGVEERKRLTIGVELAARPLGLLFLDEPTSGLDSQAAYSVISFLRCIAAEGIPIICTIHQSFGVIFDMFDHILLLAPGGNTVYFGETGPNLQILAQYFAQYGLTMAADENPAEFVVKTITDKSPRGRDWAQIWAQSEAAG</sequence>
<evidence type="ECO:0000313" key="2">
    <source>
        <dbReference type="Proteomes" id="UP000249661"/>
    </source>
</evidence>
<keyword evidence="2" id="KW-1185">Reference proteome</keyword>
<name>A0ACD1H1X6_9EURO</name>